<gene>
    <name evidence="2" type="ORF">GCM10011383_16960</name>
</gene>
<dbReference type="SUPFAM" id="SSF50118">
    <property type="entry name" value="Cell growth inhibitor/plasmid maintenance toxic component"/>
    <property type="match status" value="1"/>
</dbReference>
<comment type="similarity">
    <text evidence="1">Belongs to the PemK/MazF family.</text>
</comment>
<reference evidence="3" key="1">
    <citation type="journal article" date="2019" name="Int. J. Syst. Evol. Microbiol.">
        <title>The Global Catalogue of Microorganisms (GCM) 10K type strain sequencing project: providing services to taxonomists for standard genome sequencing and annotation.</title>
        <authorList>
            <consortium name="The Broad Institute Genomics Platform"/>
            <consortium name="The Broad Institute Genome Sequencing Center for Infectious Disease"/>
            <person name="Wu L."/>
            <person name="Ma J."/>
        </authorList>
    </citation>
    <scope>NUCLEOTIDE SEQUENCE [LARGE SCALE GENOMIC DNA]</scope>
    <source>
        <strain evidence="3">CGMCC 1.15197</strain>
    </source>
</reference>
<sequence>MVVSRLEVWLVNLDPTQGSEISKTRPCLIISPDEMNRNLRTVTIAALTSAQKPYPSRVNWSFQGKAGQVALDQIRSVDKTRLVKKLGVLPESVGQQICEVLQEIFQY</sequence>
<comment type="function">
    <text evidence="1">Toxic component of a type II toxin-antitoxin (TA) system.</text>
</comment>
<dbReference type="EC" id="3.1.-.-" evidence="1"/>
<keyword evidence="1" id="KW-0540">Nuclease</keyword>
<dbReference type="PIRSF" id="PIRSF033490">
    <property type="entry name" value="MazF"/>
    <property type="match status" value="1"/>
</dbReference>
<proteinExistence type="inferred from homology"/>
<dbReference type="Gene3D" id="2.30.30.110">
    <property type="match status" value="1"/>
</dbReference>
<dbReference type="InterPro" id="IPR011067">
    <property type="entry name" value="Plasmid_toxin/cell-grow_inhib"/>
</dbReference>
<protein>
    <recommendedName>
        <fullName evidence="1">mRNA interferase</fullName>
        <ecNumber evidence="1">3.1.-.-</ecNumber>
    </recommendedName>
</protein>
<comment type="caution">
    <text evidence="2">The sequence shown here is derived from an EMBL/GenBank/DDBJ whole genome shotgun (WGS) entry which is preliminary data.</text>
</comment>
<dbReference type="EMBL" id="BMHT01000003">
    <property type="protein sequence ID" value="GGF06497.1"/>
    <property type="molecule type" value="Genomic_DNA"/>
</dbReference>
<dbReference type="Proteomes" id="UP000632273">
    <property type="component" value="Unassembled WGS sequence"/>
</dbReference>
<evidence type="ECO:0000313" key="3">
    <source>
        <dbReference type="Proteomes" id="UP000632273"/>
    </source>
</evidence>
<keyword evidence="3" id="KW-1185">Reference proteome</keyword>
<keyword evidence="1" id="KW-0255">Endonuclease</keyword>
<keyword evidence="1" id="KW-0378">Hydrolase</keyword>
<evidence type="ECO:0000256" key="1">
    <source>
        <dbReference type="PIRNR" id="PIRNR033490"/>
    </source>
</evidence>
<dbReference type="Pfam" id="PF02452">
    <property type="entry name" value="PemK_toxin"/>
    <property type="match status" value="1"/>
</dbReference>
<evidence type="ECO:0000313" key="2">
    <source>
        <dbReference type="EMBL" id="GGF06497.1"/>
    </source>
</evidence>
<dbReference type="InterPro" id="IPR003477">
    <property type="entry name" value="PemK-like"/>
</dbReference>
<dbReference type="PANTHER" id="PTHR33988:SF2">
    <property type="entry name" value="ENDORIBONUCLEASE MAZF"/>
    <property type="match status" value="1"/>
</dbReference>
<organism evidence="2 3">
    <name type="scientific">Hymenobacter cavernae</name>
    <dbReference type="NCBI Taxonomy" id="2044852"/>
    <lineage>
        <taxon>Bacteria</taxon>
        <taxon>Pseudomonadati</taxon>
        <taxon>Bacteroidota</taxon>
        <taxon>Cytophagia</taxon>
        <taxon>Cytophagales</taxon>
        <taxon>Hymenobacteraceae</taxon>
        <taxon>Hymenobacter</taxon>
    </lineage>
</organism>
<dbReference type="PANTHER" id="PTHR33988">
    <property type="entry name" value="ENDORIBONUCLEASE MAZF-RELATED"/>
    <property type="match status" value="1"/>
</dbReference>
<accession>A0ABQ1U1Z3</accession>
<name>A0ABQ1U1Z3_9BACT</name>